<name>A0A4C1ZIW6_EUMVA</name>
<sequence length="217" mass="24543">MSTPGCSSIPPLGGRRKPKNLKLLSFNANGPQKNILELTNCMSSTGSISRSSRNFSANRPRACAIAGYVQLRTDRTYDRKGDHRPVLKCLPTAGGYSHYQNHRLEESVDRVRKIDTLRSIVYLMTLGRLNRSTCYRAKTKLRRASAYPTPNIDPERSPTPVKARVQEFHESWSDLMEEITPSHKAFWRITKALKTEGYTHTPAKDRTVHRSDDAEGV</sequence>
<evidence type="ECO:0000256" key="1">
    <source>
        <dbReference type="SAM" id="MobiDB-lite"/>
    </source>
</evidence>
<dbReference type="OrthoDB" id="7487383at2759"/>
<accession>A0A4C1ZIW6</accession>
<protein>
    <submittedName>
        <fullName evidence="2">Uncharacterized protein</fullName>
    </submittedName>
</protein>
<dbReference type="AlphaFoldDB" id="A0A4C1ZIW6"/>
<keyword evidence="3" id="KW-1185">Reference proteome</keyword>
<proteinExistence type="predicted"/>
<reference evidence="2 3" key="1">
    <citation type="journal article" date="2019" name="Commun. Biol.">
        <title>The bagworm genome reveals a unique fibroin gene that provides high tensile strength.</title>
        <authorList>
            <person name="Kono N."/>
            <person name="Nakamura H."/>
            <person name="Ohtoshi R."/>
            <person name="Tomita M."/>
            <person name="Numata K."/>
            <person name="Arakawa K."/>
        </authorList>
    </citation>
    <scope>NUCLEOTIDE SEQUENCE [LARGE SCALE GENOMIC DNA]</scope>
</reference>
<feature type="compositionally biased region" description="Basic and acidic residues" evidence="1">
    <location>
        <begin position="202"/>
        <end position="217"/>
    </location>
</feature>
<feature type="region of interest" description="Disordered" evidence="1">
    <location>
        <begin position="198"/>
        <end position="217"/>
    </location>
</feature>
<organism evidence="2 3">
    <name type="scientific">Eumeta variegata</name>
    <name type="common">Bagworm moth</name>
    <name type="synonym">Eumeta japonica</name>
    <dbReference type="NCBI Taxonomy" id="151549"/>
    <lineage>
        <taxon>Eukaryota</taxon>
        <taxon>Metazoa</taxon>
        <taxon>Ecdysozoa</taxon>
        <taxon>Arthropoda</taxon>
        <taxon>Hexapoda</taxon>
        <taxon>Insecta</taxon>
        <taxon>Pterygota</taxon>
        <taxon>Neoptera</taxon>
        <taxon>Endopterygota</taxon>
        <taxon>Lepidoptera</taxon>
        <taxon>Glossata</taxon>
        <taxon>Ditrysia</taxon>
        <taxon>Tineoidea</taxon>
        <taxon>Psychidae</taxon>
        <taxon>Oiketicinae</taxon>
        <taxon>Eumeta</taxon>
    </lineage>
</organism>
<comment type="caution">
    <text evidence="2">The sequence shown here is derived from an EMBL/GenBank/DDBJ whole genome shotgun (WGS) entry which is preliminary data.</text>
</comment>
<dbReference type="Proteomes" id="UP000299102">
    <property type="component" value="Unassembled WGS sequence"/>
</dbReference>
<gene>
    <name evidence="2" type="ORF">EVAR_69077_1</name>
</gene>
<evidence type="ECO:0000313" key="2">
    <source>
        <dbReference type="EMBL" id="GBP86557.1"/>
    </source>
</evidence>
<evidence type="ECO:0000313" key="3">
    <source>
        <dbReference type="Proteomes" id="UP000299102"/>
    </source>
</evidence>
<dbReference type="EMBL" id="BGZK01001801">
    <property type="protein sequence ID" value="GBP86557.1"/>
    <property type="molecule type" value="Genomic_DNA"/>
</dbReference>